<evidence type="ECO:0000313" key="9">
    <source>
        <dbReference type="EMBL" id="SPJ84183.1"/>
    </source>
</evidence>
<organism evidence="9 10">
    <name type="scientific">Fusarium torulosum</name>
    <dbReference type="NCBI Taxonomy" id="33205"/>
    <lineage>
        <taxon>Eukaryota</taxon>
        <taxon>Fungi</taxon>
        <taxon>Dikarya</taxon>
        <taxon>Ascomycota</taxon>
        <taxon>Pezizomycotina</taxon>
        <taxon>Sordariomycetes</taxon>
        <taxon>Hypocreomycetidae</taxon>
        <taxon>Hypocreales</taxon>
        <taxon>Nectriaceae</taxon>
        <taxon>Fusarium</taxon>
    </lineage>
</organism>
<dbReference type="Pfam" id="PF04082">
    <property type="entry name" value="Fungal_trans"/>
    <property type="match status" value="1"/>
</dbReference>
<dbReference type="AlphaFoldDB" id="A0AAE8MHC3"/>
<feature type="domain" description="Xylanolytic transcriptional activator regulatory" evidence="8">
    <location>
        <begin position="151"/>
        <end position="384"/>
    </location>
</feature>
<keyword evidence="1" id="KW-0862">Zinc</keyword>
<evidence type="ECO:0000256" key="5">
    <source>
        <dbReference type="ARBA" id="ARBA00023242"/>
    </source>
</evidence>
<keyword evidence="10" id="KW-1185">Reference proteome</keyword>
<evidence type="ECO:0000256" key="1">
    <source>
        <dbReference type="ARBA" id="ARBA00022833"/>
    </source>
</evidence>
<dbReference type="EMBL" id="ONZP01000433">
    <property type="protein sequence ID" value="SPJ84183.1"/>
    <property type="molecule type" value="Genomic_DNA"/>
</dbReference>
<evidence type="ECO:0000256" key="4">
    <source>
        <dbReference type="ARBA" id="ARBA00023163"/>
    </source>
</evidence>
<reference evidence="9" key="1">
    <citation type="submission" date="2018-03" db="EMBL/GenBank/DDBJ databases">
        <authorList>
            <person name="Guldener U."/>
        </authorList>
    </citation>
    <scope>NUCLEOTIDE SEQUENCE</scope>
</reference>
<proteinExistence type="predicted"/>
<dbReference type="Proteomes" id="UP001187734">
    <property type="component" value="Unassembled WGS sequence"/>
</dbReference>
<evidence type="ECO:0000256" key="3">
    <source>
        <dbReference type="ARBA" id="ARBA00023125"/>
    </source>
</evidence>
<keyword evidence="5" id="KW-0539">Nucleus</keyword>
<feature type="signal peptide" evidence="7">
    <location>
        <begin position="1"/>
        <end position="18"/>
    </location>
</feature>
<dbReference type="InterPro" id="IPR052073">
    <property type="entry name" value="Amide_Lactam_Regulators"/>
</dbReference>
<keyword evidence="7" id="KW-0732">Signal</keyword>
<dbReference type="GO" id="GO:0006351">
    <property type="term" value="P:DNA-templated transcription"/>
    <property type="evidence" value="ECO:0007669"/>
    <property type="project" value="InterPro"/>
</dbReference>
<feature type="compositionally biased region" description="Polar residues" evidence="6">
    <location>
        <begin position="33"/>
        <end position="42"/>
    </location>
</feature>
<feature type="compositionally biased region" description="Basic and acidic residues" evidence="6">
    <location>
        <begin position="43"/>
        <end position="59"/>
    </location>
</feature>
<gene>
    <name evidence="9" type="ORF">FTOL_10700</name>
</gene>
<dbReference type="GO" id="GO:0008270">
    <property type="term" value="F:zinc ion binding"/>
    <property type="evidence" value="ECO:0007669"/>
    <property type="project" value="InterPro"/>
</dbReference>
<comment type="caution">
    <text evidence="9">The sequence shown here is derived from an EMBL/GenBank/DDBJ whole genome shotgun (WGS) entry which is preliminary data.</text>
</comment>
<name>A0AAE8MHC3_9HYPO</name>
<dbReference type="InterPro" id="IPR007219">
    <property type="entry name" value="XnlR_reg_dom"/>
</dbReference>
<feature type="chain" id="PRO_5041974449" evidence="7">
    <location>
        <begin position="19"/>
        <end position="602"/>
    </location>
</feature>
<evidence type="ECO:0000256" key="7">
    <source>
        <dbReference type="SAM" id="SignalP"/>
    </source>
</evidence>
<dbReference type="PANTHER" id="PTHR47171">
    <property type="entry name" value="FARA-RELATED"/>
    <property type="match status" value="1"/>
</dbReference>
<keyword evidence="4" id="KW-0804">Transcription</keyword>
<dbReference type="GO" id="GO:0003677">
    <property type="term" value="F:DNA binding"/>
    <property type="evidence" value="ECO:0007669"/>
    <property type="project" value="UniProtKB-KW"/>
</dbReference>
<dbReference type="CDD" id="cd12148">
    <property type="entry name" value="fungal_TF_MHR"/>
    <property type="match status" value="1"/>
</dbReference>
<accession>A0AAE8MHC3</accession>
<sequence>MFPSHLSVFPLVLWTVISHDPIPLTLQYTSETSKHTTGSTHSNRSDESIHASHSEDSVQHDGAISQDHHPPGRSQPDLLYLNILQDTVHDGAASHSHTSEANPASEDVNNFDTQVRRWNPPLQLDDIDNEYLAKKKVFELPPEQYMDAMVKAYFDHVHPFAPVFNRKQFIQSYKSGSCCLFLLHALSTAASLYVSMEVILGCGYPDRSTAHTSFFSKAKLFHDFQCQGGSLSMLQGSMILGAIILDHPSDRDFQYWFHNSVRRASKLGIHNACLRNHASQKLYRRIWWILHNRDIFHFFVNTQNLRLLANAPQISPLTEDDWESEDDQQTTDLLSPTTHHQKVSLIAHCELAQIFTTLVSLITSESAKDLRTLIQPLDAWRRSLPERMQAADSFQKGDIFLLEALTTSYRFECIMFRLLCRGRWKVRDTNVHEWAQQRFRSALLELDTIVKRVLVDNTIREMPTTFITTITALLALHIESALDASGSTLIRSMARISIQHTMLALVQVEDNPAVKRALPVFEMVLSKNNLLPLSNDNDRTNQVPSASNDHTLHDEHILPSTYSNLDTVQDYHTEHPFTPGDFTGFDFFDRWQLEQLDFTGIY</sequence>
<feature type="region of interest" description="Disordered" evidence="6">
    <location>
        <begin position="33"/>
        <end position="76"/>
    </location>
</feature>
<evidence type="ECO:0000259" key="8">
    <source>
        <dbReference type="Pfam" id="PF04082"/>
    </source>
</evidence>
<protein>
    <submittedName>
        <fullName evidence="9">Related to cutinase transcription factor 1 beta</fullName>
    </submittedName>
</protein>
<evidence type="ECO:0000256" key="6">
    <source>
        <dbReference type="SAM" id="MobiDB-lite"/>
    </source>
</evidence>
<dbReference type="PANTHER" id="PTHR47171:SF3">
    <property type="entry name" value="FARA-RELATED"/>
    <property type="match status" value="1"/>
</dbReference>
<keyword evidence="2" id="KW-0805">Transcription regulation</keyword>
<evidence type="ECO:0000313" key="10">
    <source>
        <dbReference type="Proteomes" id="UP001187734"/>
    </source>
</evidence>
<evidence type="ECO:0000256" key="2">
    <source>
        <dbReference type="ARBA" id="ARBA00023015"/>
    </source>
</evidence>
<keyword evidence="3" id="KW-0238">DNA-binding</keyword>